<dbReference type="SUPFAM" id="SSF109604">
    <property type="entry name" value="HD-domain/PDEase-like"/>
    <property type="match status" value="1"/>
</dbReference>
<evidence type="ECO:0000313" key="2">
    <source>
        <dbReference type="Proteomes" id="UP001321486"/>
    </source>
</evidence>
<sequence>MTNPAARAIADLPLKEMEASLLRSAILRAVDDLELDRAAFGEAIDVASYVHRDQTRKQRGGMPLVHYIEHPLRNTLRALRYGVADPGTLLAVILHDTVEDGALEMAAVLADRPAATEEQARETALGFLRERFGAAVAETVLGLSNPLLDDELSRAAKNRAYVEHVGEAIRSAPVLVAKFVDFADNALSLHHADSAFAQRQAKKYLPLVALFEERLGDPDVTALVGADAVARMREALDGNRLRELAAPPV</sequence>
<accession>A0ABM8GQI9</accession>
<reference evidence="2" key="1">
    <citation type="journal article" date="2019" name="Int. J. Syst. Evol. Microbiol.">
        <title>The Global Catalogue of Microorganisms (GCM) 10K type strain sequencing project: providing services to taxonomists for standard genome sequencing and annotation.</title>
        <authorList>
            <consortium name="The Broad Institute Genomics Platform"/>
            <consortium name="The Broad Institute Genome Sequencing Center for Infectious Disease"/>
            <person name="Wu L."/>
            <person name="Ma J."/>
        </authorList>
    </citation>
    <scope>NUCLEOTIDE SEQUENCE [LARGE SCALE GENOMIC DNA]</scope>
    <source>
        <strain evidence="2">NBRC 108728</strain>
    </source>
</reference>
<protein>
    <recommendedName>
        <fullName evidence="3">HD domain-containing protein</fullName>
    </recommendedName>
</protein>
<dbReference type="Gene3D" id="1.10.3210.10">
    <property type="entry name" value="Hypothetical protein af1432"/>
    <property type="match status" value="1"/>
</dbReference>
<dbReference type="Proteomes" id="UP001321486">
    <property type="component" value="Chromosome"/>
</dbReference>
<dbReference type="RefSeq" id="WP_286346868.1">
    <property type="nucleotide sequence ID" value="NZ_AP027732.1"/>
</dbReference>
<dbReference type="EMBL" id="AP027732">
    <property type="protein sequence ID" value="BDZ50734.1"/>
    <property type="molecule type" value="Genomic_DNA"/>
</dbReference>
<keyword evidence="2" id="KW-1185">Reference proteome</keyword>
<gene>
    <name evidence="1" type="ORF">GCM10025867_29750</name>
</gene>
<name>A0ABM8GQI9_9MICO</name>
<evidence type="ECO:0008006" key="3">
    <source>
        <dbReference type="Google" id="ProtNLM"/>
    </source>
</evidence>
<organism evidence="1 2">
    <name type="scientific">Frondihabitans sucicola</name>
    <dbReference type="NCBI Taxonomy" id="1268041"/>
    <lineage>
        <taxon>Bacteria</taxon>
        <taxon>Bacillati</taxon>
        <taxon>Actinomycetota</taxon>
        <taxon>Actinomycetes</taxon>
        <taxon>Micrococcales</taxon>
        <taxon>Microbacteriaceae</taxon>
        <taxon>Frondihabitans</taxon>
    </lineage>
</organism>
<proteinExistence type="predicted"/>
<evidence type="ECO:0000313" key="1">
    <source>
        <dbReference type="EMBL" id="BDZ50734.1"/>
    </source>
</evidence>